<reference evidence="3 4" key="1">
    <citation type="submission" date="2018-11" db="EMBL/GenBank/DDBJ databases">
        <title>Novel bacteria species description.</title>
        <authorList>
            <person name="Han J.-H."/>
        </authorList>
    </citation>
    <scope>NUCLEOTIDE SEQUENCE [LARGE SCALE GENOMIC DNA]</scope>
    <source>
        <strain evidence="3 4">KCTC23259</strain>
    </source>
</reference>
<keyword evidence="4" id="KW-1185">Reference proteome</keyword>
<evidence type="ECO:0000256" key="1">
    <source>
        <dbReference type="SAM" id="MobiDB-lite"/>
    </source>
</evidence>
<name>A0AAE3KT39_9BACT</name>
<proteinExistence type="predicted"/>
<evidence type="ECO:0000256" key="2">
    <source>
        <dbReference type="SAM" id="Phobius"/>
    </source>
</evidence>
<comment type="caution">
    <text evidence="3">The sequence shown here is derived from an EMBL/GenBank/DDBJ whole genome shotgun (WGS) entry which is preliminary data.</text>
</comment>
<dbReference type="AlphaFoldDB" id="A0AAE3KT39"/>
<keyword evidence="2" id="KW-0472">Membrane</keyword>
<evidence type="ECO:0000313" key="3">
    <source>
        <dbReference type="EMBL" id="MCP9763299.1"/>
    </source>
</evidence>
<keyword evidence="2" id="KW-1133">Transmembrane helix</keyword>
<keyword evidence="2" id="KW-0812">Transmembrane</keyword>
<sequence>MESEFKSFENQWNEAFKDASVPPPDLVWENIEKELDKKKKKRIAFIWWKNPALLSGIAAALVLGLTVLFVNNNQTKNISQVIDSKETNQQIDKQNTDEKTRIQSKQAEISEENNKSFDTQEKGRLATLSFTKNKEQKSIGRKLNLFGRNRKMGSVGTSDEGISQKNTLSNELLNPAKPKAAESYLAANDSEKIEINPLKQRGAKYFANRFQPFRSHISVDFEDAVAETKESKDKMWFGLNSGVAPFNPNFQNTGFTGDALASARNDAAFVSKGTQFEMSPSSPSPQGNTAGFLSNSLPESSFRNGRAVNFGFSFGKKIKNRLGIESGLRYMQANAYMSTNVYAINQNTGEVNSYFQSNYLDSKSSNTQTVLSVNATNKQLYNYFNVPVLLNYSIPLIKKLDMEALGGVSGDMFVFGNFDSQNSESSNLTAANSSFNLLNISGMGGLRINYDINNSWEANLGSTYQQALISGVRSEQNLRFKPRTFGINYGVRFKMK</sequence>
<evidence type="ECO:0000313" key="4">
    <source>
        <dbReference type="Proteomes" id="UP001204144"/>
    </source>
</evidence>
<feature type="transmembrane region" description="Helical" evidence="2">
    <location>
        <begin position="47"/>
        <end position="70"/>
    </location>
</feature>
<gene>
    <name evidence="3" type="ORF">EGI31_10045</name>
</gene>
<evidence type="ECO:0008006" key="5">
    <source>
        <dbReference type="Google" id="ProtNLM"/>
    </source>
</evidence>
<protein>
    <recommendedName>
        <fullName evidence="5">Outer membrane protein beta-barrel domain-containing protein</fullName>
    </recommendedName>
</protein>
<dbReference type="EMBL" id="RJUF01000024">
    <property type="protein sequence ID" value="MCP9763299.1"/>
    <property type="molecule type" value="Genomic_DNA"/>
</dbReference>
<feature type="region of interest" description="Disordered" evidence="1">
    <location>
        <begin position="275"/>
        <end position="295"/>
    </location>
</feature>
<dbReference type="Proteomes" id="UP001204144">
    <property type="component" value="Unassembled WGS sequence"/>
</dbReference>
<accession>A0AAE3KT39</accession>
<dbReference type="RefSeq" id="WP_255037082.1">
    <property type="nucleotide sequence ID" value="NZ_RJUF01000024.1"/>
</dbReference>
<organism evidence="3 4">
    <name type="scientific">Lacihabitans soyangensis</name>
    <dbReference type="NCBI Taxonomy" id="869394"/>
    <lineage>
        <taxon>Bacteria</taxon>
        <taxon>Pseudomonadati</taxon>
        <taxon>Bacteroidota</taxon>
        <taxon>Cytophagia</taxon>
        <taxon>Cytophagales</taxon>
        <taxon>Leadbetterellaceae</taxon>
        <taxon>Lacihabitans</taxon>
    </lineage>
</organism>